<organism evidence="3 4">
    <name type="scientific">Tahibacter aquaticus</name>
    <dbReference type="NCBI Taxonomy" id="520092"/>
    <lineage>
        <taxon>Bacteria</taxon>
        <taxon>Pseudomonadati</taxon>
        <taxon>Pseudomonadota</taxon>
        <taxon>Gammaproteobacteria</taxon>
        <taxon>Lysobacterales</taxon>
        <taxon>Rhodanobacteraceae</taxon>
        <taxon>Tahibacter</taxon>
    </lineage>
</organism>
<dbReference type="AlphaFoldDB" id="A0A4R6Z0E4"/>
<comment type="caution">
    <text evidence="3">The sequence shown here is derived from an EMBL/GenBank/DDBJ whole genome shotgun (WGS) entry which is preliminary data.</text>
</comment>
<reference evidence="3 4" key="1">
    <citation type="submission" date="2019-03" db="EMBL/GenBank/DDBJ databases">
        <title>Genomic Encyclopedia of Type Strains, Phase IV (KMG-IV): sequencing the most valuable type-strain genomes for metagenomic binning, comparative biology and taxonomic classification.</title>
        <authorList>
            <person name="Goeker M."/>
        </authorList>
    </citation>
    <scope>NUCLEOTIDE SEQUENCE [LARGE SCALE GENOMIC DNA]</scope>
    <source>
        <strain evidence="3 4">DSM 21667</strain>
    </source>
</reference>
<dbReference type="CDD" id="cd15482">
    <property type="entry name" value="Sialidase_non-viral"/>
    <property type="match status" value="1"/>
</dbReference>
<gene>
    <name evidence="3" type="ORF">DFR29_105161</name>
</gene>
<evidence type="ECO:0000313" key="3">
    <source>
        <dbReference type="EMBL" id="TDR44978.1"/>
    </source>
</evidence>
<dbReference type="Proteomes" id="UP000295293">
    <property type="component" value="Unassembled WGS sequence"/>
</dbReference>
<feature type="signal peptide" evidence="1">
    <location>
        <begin position="1"/>
        <end position="19"/>
    </location>
</feature>
<dbReference type="Gene3D" id="2.120.10.10">
    <property type="match status" value="1"/>
</dbReference>
<evidence type="ECO:0000313" key="4">
    <source>
        <dbReference type="Proteomes" id="UP000295293"/>
    </source>
</evidence>
<evidence type="ECO:0000259" key="2">
    <source>
        <dbReference type="Pfam" id="PF13088"/>
    </source>
</evidence>
<dbReference type="EMBL" id="SNZH01000005">
    <property type="protein sequence ID" value="TDR44978.1"/>
    <property type="molecule type" value="Genomic_DNA"/>
</dbReference>
<evidence type="ECO:0000256" key="1">
    <source>
        <dbReference type="SAM" id="SignalP"/>
    </source>
</evidence>
<dbReference type="OrthoDB" id="9764969at2"/>
<name>A0A4R6Z0E4_9GAMM</name>
<protein>
    <submittedName>
        <fullName evidence="3">BNR repeat protein</fullName>
    </submittedName>
</protein>
<proteinExistence type="predicted"/>
<dbReference type="RefSeq" id="WP_133818485.1">
    <property type="nucleotide sequence ID" value="NZ_SNZH01000005.1"/>
</dbReference>
<keyword evidence="4" id="KW-1185">Reference proteome</keyword>
<dbReference type="InterPro" id="IPR011040">
    <property type="entry name" value="Sialidase"/>
</dbReference>
<dbReference type="SUPFAM" id="SSF50939">
    <property type="entry name" value="Sialidases"/>
    <property type="match status" value="1"/>
</dbReference>
<keyword evidence="1" id="KW-0732">Signal</keyword>
<accession>A0A4R6Z0E4</accession>
<feature type="domain" description="Sialidase" evidence="2">
    <location>
        <begin position="58"/>
        <end position="256"/>
    </location>
</feature>
<dbReference type="Pfam" id="PF13088">
    <property type="entry name" value="BNR_2"/>
    <property type="match status" value="1"/>
</dbReference>
<sequence length="337" mass="35858">MIQRLALPALLLFASPLPAQQTVTSGSGVDYQPSILRTADGSLLLAFERLDGSFFGDLWLSRSGDDGASWSEPAVIISGPANQRHPALLQLGDGSFVLFYLKGSGANSSYRLYRATSADGVAFAEQGQLQLGWTTGGEVNPHVIRHPDGTLSMSYQRLAGGSYVAQSSDNGLNWDQLKTPIAGASQLPRIAFRPGDGRYLATYQTGSSNLSLFAKSTTDVRNWSAAAVDFAVGGDNHDSLPVLMPDGAFAVFYIHANGSQYDIYSRRSSDGLGFEAALPQRLSAGENDVEPHPLAGDSASTVQLYWGRESPSGSGDYDIVRLPAAPVGDRLFAGTFE</sequence>
<dbReference type="InterPro" id="IPR036278">
    <property type="entry name" value="Sialidase_sf"/>
</dbReference>
<feature type="chain" id="PRO_5021033041" evidence="1">
    <location>
        <begin position="20"/>
        <end position="337"/>
    </location>
</feature>